<reference evidence="1 2" key="1">
    <citation type="submission" date="2024-11" db="EMBL/GenBank/DDBJ databases">
        <title>Genome sequencing of Xanthomonas codiaei.</title>
        <authorList>
            <person name="Studholme D.J."/>
        </authorList>
    </citation>
    <scope>NUCLEOTIDE SEQUENCE [LARGE SCALE GENOMIC DNA]</scope>
    <source>
        <strain evidence="1 2">NCPPB 4350</strain>
    </source>
</reference>
<name>A0ABW9MQK5_9XANT</name>
<organism evidence="1 2">
    <name type="scientific">Xanthomonas codiaei</name>
    <dbReference type="NCBI Taxonomy" id="56463"/>
    <lineage>
        <taxon>Bacteria</taxon>
        <taxon>Pseudomonadati</taxon>
        <taxon>Pseudomonadota</taxon>
        <taxon>Gammaproteobacteria</taxon>
        <taxon>Lysobacterales</taxon>
        <taxon>Lysobacteraceae</taxon>
        <taxon>Xanthomonas</taxon>
    </lineage>
</organism>
<accession>A0ABW9MQK5</accession>
<gene>
    <name evidence="1" type="ORF">ACI6Q5_16320</name>
</gene>
<evidence type="ECO:0000313" key="2">
    <source>
        <dbReference type="Proteomes" id="UP001637990"/>
    </source>
</evidence>
<keyword evidence="2" id="KW-1185">Reference proteome</keyword>
<comment type="caution">
    <text evidence="1">The sequence shown here is derived from an EMBL/GenBank/DDBJ whole genome shotgun (WGS) entry which is preliminary data.</text>
</comment>
<sequence length="153" mass="17512">MDNKYEFILSFGVPGMRAVCTEDPAWERIVAGIESVFVDGGRASLIMHDYNGVDNSSDKIKAVVMEGVKGIYRILLRVDSKDPKREILQWWGGDEGCSGVDFVSYLDQKWDPRGWLSDLDLAKKLMKVFFDKGRLDDISNFRSLWDVDFSFRT</sequence>
<dbReference type="Proteomes" id="UP001637990">
    <property type="component" value="Unassembled WGS sequence"/>
</dbReference>
<evidence type="ECO:0000313" key="1">
    <source>
        <dbReference type="EMBL" id="MFO3706497.1"/>
    </source>
</evidence>
<proteinExistence type="predicted"/>
<protein>
    <submittedName>
        <fullName evidence="1">Uncharacterized protein</fullName>
    </submittedName>
</protein>
<dbReference type="RefSeq" id="WP_146091862.1">
    <property type="nucleotide sequence ID" value="NZ_JBJGBS010000093.1"/>
</dbReference>
<dbReference type="EMBL" id="JBJGBS010000093">
    <property type="protein sequence ID" value="MFO3706497.1"/>
    <property type="molecule type" value="Genomic_DNA"/>
</dbReference>